<keyword evidence="7" id="KW-0503">Monooxygenase</keyword>
<accession>A0A6A5W1C8</accession>
<dbReference type="CDD" id="cd11051">
    <property type="entry name" value="CYP59-like"/>
    <property type="match status" value="1"/>
</dbReference>
<keyword evidence="4 8" id="KW-0479">Metal-binding</keyword>
<dbReference type="InterPro" id="IPR050121">
    <property type="entry name" value="Cytochrome_P450_monoxygenase"/>
</dbReference>
<dbReference type="PRINTS" id="PR00385">
    <property type="entry name" value="P450"/>
</dbReference>
<dbReference type="Gene3D" id="1.10.630.10">
    <property type="entry name" value="Cytochrome P450"/>
    <property type="match status" value="1"/>
</dbReference>
<evidence type="ECO:0000256" key="7">
    <source>
        <dbReference type="ARBA" id="ARBA00023033"/>
    </source>
</evidence>
<dbReference type="Proteomes" id="UP000799779">
    <property type="component" value="Unassembled WGS sequence"/>
</dbReference>
<comment type="cofactor">
    <cofactor evidence="1 8">
        <name>heme</name>
        <dbReference type="ChEBI" id="CHEBI:30413"/>
    </cofactor>
</comment>
<dbReference type="SUPFAM" id="SSF48264">
    <property type="entry name" value="Cytochrome P450"/>
    <property type="match status" value="1"/>
</dbReference>
<evidence type="ECO:0000256" key="3">
    <source>
        <dbReference type="ARBA" id="ARBA00022617"/>
    </source>
</evidence>
<evidence type="ECO:0000313" key="10">
    <source>
        <dbReference type="EMBL" id="KAF1993951.1"/>
    </source>
</evidence>
<evidence type="ECO:0000256" key="8">
    <source>
        <dbReference type="PIRSR" id="PIRSR602401-1"/>
    </source>
</evidence>
<dbReference type="InterPro" id="IPR001128">
    <property type="entry name" value="Cyt_P450"/>
</dbReference>
<keyword evidence="9" id="KW-0812">Transmembrane</keyword>
<gene>
    <name evidence="10" type="ORF">P154DRAFT_502653</name>
</gene>
<keyword evidence="11" id="KW-1185">Reference proteome</keyword>
<proteinExistence type="predicted"/>
<dbReference type="InterPro" id="IPR002401">
    <property type="entry name" value="Cyt_P450_E_grp-I"/>
</dbReference>
<name>A0A6A5W1C8_9PLEO</name>
<dbReference type="PRINTS" id="PR00463">
    <property type="entry name" value="EP450I"/>
</dbReference>
<keyword evidence="9" id="KW-1133">Transmembrane helix</keyword>
<dbReference type="InterPro" id="IPR036396">
    <property type="entry name" value="Cyt_P450_sf"/>
</dbReference>
<feature type="transmembrane region" description="Helical" evidence="9">
    <location>
        <begin position="6"/>
        <end position="26"/>
    </location>
</feature>
<keyword evidence="9" id="KW-0472">Membrane</keyword>
<evidence type="ECO:0000256" key="9">
    <source>
        <dbReference type="SAM" id="Phobius"/>
    </source>
</evidence>
<dbReference type="GO" id="GO:0005506">
    <property type="term" value="F:iron ion binding"/>
    <property type="evidence" value="ECO:0007669"/>
    <property type="project" value="InterPro"/>
</dbReference>
<dbReference type="PANTHER" id="PTHR24305:SF107">
    <property type="entry name" value="P450, PUTATIVE (EUROFUNG)-RELATED"/>
    <property type="match status" value="1"/>
</dbReference>
<evidence type="ECO:0000256" key="5">
    <source>
        <dbReference type="ARBA" id="ARBA00023002"/>
    </source>
</evidence>
<protein>
    <submittedName>
        <fullName evidence="10">Putative cytochrome P450</fullName>
    </submittedName>
</protein>
<sequence length="554" mass="63187">MPSTTFTSSLILLVSSVLGYFSLLTYRHRSRINALRKQGLPMHPEWSWLFGHCLLIPQYAKHLPRTANVLLPMKKLSEEFAETEMFLMDLWPTYPTSLIVFNPEALSLVSQKWNLPRPPQSLEAIKPIVGGHNLVTMNGNDWKIWRNLLNPGFSSASLNNHVPFIVDAADVFCDKLCECADTGVISLDEYATRLTFDVIMKVTLDCDINYQRGSHVLPTAFDTITKWHSFWDIRILFNPLRPLIQWYNGHIIKTFVRSELEKRFTEMVDNQASSPTRARSVISLALEAYMTNSKDENSQTPRKLDEDFIRVVTNQIRLFLFAGNDTTSSTISFCFHMLAKHPDARNKMRIEHDKVFGSDVTGTAQSIKERPNLLNQCTYTIAFIKETLRLYPPAANMRRGQSGKLLTALNGQLVDTEGFNIVCVQQAVHENPRVWVRPRDFIAERWLVAPGHELFPPSNAYRPFDVGSRTCIGQPLSMMEIKIVLILAARRFDVTPAYEEWDLIQAQSQTITQKMHKWVTGPEVCTVYGDRAYQSEKAGTHPSEGYPCRVALSQ</sequence>
<evidence type="ECO:0000313" key="11">
    <source>
        <dbReference type="Proteomes" id="UP000799779"/>
    </source>
</evidence>
<evidence type="ECO:0000256" key="1">
    <source>
        <dbReference type="ARBA" id="ARBA00001971"/>
    </source>
</evidence>
<reference evidence="10" key="1">
    <citation type="journal article" date="2020" name="Stud. Mycol.">
        <title>101 Dothideomycetes genomes: a test case for predicting lifestyles and emergence of pathogens.</title>
        <authorList>
            <person name="Haridas S."/>
            <person name="Albert R."/>
            <person name="Binder M."/>
            <person name="Bloem J."/>
            <person name="Labutti K."/>
            <person name="Salamov A."/>
            <person name="Andreopoulos B."/>
            <person name="Baker S."/>
            <person name="Barry K."/>
            <person name="Bills G."/>
            <person name="Bluhm B."/>
            <person name="Cannon C."/>
            <person name="Castanera R."/>
            <person name="Culley D."/>
            <person name="Daum C."/>
            <person name="Ezra D."/>
            <person name="Gonzalez J."/>
            <person name="Henrissat B."/>
            <person name="Kuo A."/>
            <person name="Liang C."/>
            <person name="Lipzen A."/>
            <person name="Lutzoni F."/>
            <person name="Magnuson J."/>
            <person name="Mondo S."/>
            <person name="Nolan M."/>
            <person name="Ohm R."/>
            <person name="Pangilinan J."/>
            <person name="Park H.-J."/>
            <person name="Ramirez L."/>
            <person name="Alfaro M."/>
            <person name="Sun H."/>
            <person name="Tritt A."/>
            <person name="Yoshinaga Y."/>
            <person name="Zwiers L.-H."/>
            <person name="Turgeon B."/>
            <person name="Goodwin S."/>
            <person name="Spatafora J."/>
            <person name="Crous P."/>
            <person name="Grigoriev I."/>
        </authorList>
    </citation>
    <scope>NUCLEOTIDE SEQUENCE</scope>
    <source>
        <strain evidence="10">CBS 123094</strain>
    </source>
</reference>
<dbReference type="GO" id="GO:0016705">
    <property type="term" value="F:oxidoreductase activity, acting on paired donors, with incorporation or reduction of molecular oxygen"/>
    <property type="evidence" value="ECO:0007669"/>
    <property type="project" value="InterPro"/>
</dbReference>
<dbReference type="GO" id="GO:0004497">
    <property type="term" value="F:monooxygenase activity"/>
    <property type="evidence" value="ECO:0007669"/>
    <property type="project" value="UniProtKB-KW"/>
</dbReference>
<feature type="binding site" description="axial binding residue" evidence="8">
    <location>
        <position position="471"/>
    </location>
    <ligand>
        <name>heme</name>
        <dbReference type="ChEBI" id="CHEBI:30413"/>
    </ligand>
    <ligandPart>
        <name>Fe</name>
        <dbReference type="ChEBI" id="CHEBI:18248"/>
    </ligandPart>
</feature>
<keyword evidence="5" id="KW-0560">Oxidoreductase</keyword>
<dbReference type="PANTHER" id="PTHR24305">
    <property type="entry name" value="CYTOCHROME P450"/>
    <property type="match status" value="1"/>
</dbReference>
<dbReference type="GO" id="GO:0020037">
    <property type="term" value="F:heme binding"/>
    <property type="evidence" value="ECO:0007669"/>
    <property type="project" value="InterPro"/>
</dbReference>
<evidence type="ECO:0000256" key="6">
    <source>
        <dbReference type="ARBA" id="ARBA00023004"/>
    </source>
</evidence>
<dbReference type="EMBL" id="ML977678">
    <property type="protein sequence ID" value="KAF1993951.1"/>
    <property type="molecule type" value="Genomic_DNA"/>
</dbReference>
<dbReference type="AlphaFoldDB" id="A0A6A5W1C8"/>
<organism evidence="10 11">
    <name type="scientific">Amniculicola lignicola CBS 123094</name>
    <dbReference type="NCBI Taxonomy" id="1392246"/>
    <lineage>
        <taxon>Eukaryota</taxon>
        <taxon>Fungi</taxon>
        <taxon>Dikarya</taxon>
        <taxon>Ascomycota</taxon>
        <taxon>Pezizomycotina</taxon>
        <taxon>Dothideomycetes</taxon>
        <taxon>Pleosporomycetidae</taxon>
        <taxon>Pleosporales</taxon>
        <taxon>Amniculicolaceae</taxon>
        <taxon>Amniculicola</taxon>
    </lineage>
</organism>
<dbReference type="OrthoDB" id="10029320at2759"/>
<evidence type="ECO:0000256" key="4">
    <source>
        <dbReference type="ARBA" id="ARBA00022723"/>
    </source>
</evidence>
<keyword evidence="3 8" id="KW-0349">Heme</keyword>
<evidence type="ECO:0000256" key="2">
    <source>
        <dbReference type="ARBA" id="ARBA00005179"/>
    </source>
</evidence>
<keyword evidence="6 8" id="KW-0408">Iron</keyword>
<dbReference type="Pfam" id="PF00067">
    <property type="entry name" value="p450"/>
    <property type="match status" value="1"/>
</dbReference>
<comment type="pathway">
    <text evidence="2">Secondary metabolite biosynthesis.</text>
</comment>